<name>A0A8H6FAH8_9LECA</name>
<dbReference type="InterPro" id="IPR011989">
    <property type="entry name" value="ARM-like"/>
</dbReference>
<feature type="region of interest" description="Disordered" evidence="1">
    <location>
        <begin position="268"/>
        <end position="304"/>
    </location>
</feature>
<dbReference type="Gene3D" id="1.25.10.10">
    <property type="entry name" value="Leucine-rich Repeat Variant"/>
    <property type="match status" value="1"/>
</dbReference>
<evidence type="ECO:0008006" key="4">
    <source>
        <dbReference type="Google" id="ProtNLM"/>
    </source>
</evidence>
<dbReference type="Pfam" id="PF08045">
    <property type="entry name" value="CDC14"/>
    <property type="match status" value="1"/>
</dbReference>
<dbReference type="RefSeq" id="XP_037150690.1">
    <property type="nucleotide sequence ID" value="XM_037293037.1"/>
</dbReference>
<dbReference type="PANTHER" id="PTHR34065">
    <property type="entry name" value="CELL DIVISION CONTROL PROTEIN 14"/>
    <property type="match status" value="1"/>
</dbReference>
<proteinExistence type="predicted"/>
<dbReference type="GeneID" id="59330524"/>
<dbReference type="EMBL" id="JACCJB010000014">
    <property type="protein sequence ID" value="KAF6221255.1"/>
    <property type="molecule type" value="Genomic_DNA"/>
</dbReference>
<protein>
    <recommendedName>
        <fullName evidence="4">Cell division control protein 14</fullName>
    </recommendedName>
</protein>
<evidence type="ECO:0000256" key="1">
    <source>
        <dbReference type="SAM" id="MobiDB-lite"/>
    </source>
</evidence>
<sequence>MKRRSKRTGQTRLVRLAGGSLMSRQRHVYKLPKADQTAQERFSHHLTAKSIKPKMESLLSLSFDYLSSYDGVKIRKGLRQLEGLLAQICLSRTPTDRRSSVISGGASKQTTKELSSLKDDPAFREFFKLQEGFEWNVAIRLIACLERLLSKASNGQNDLLIVSTLELLQGTLLIHPPSRSLFAREIYMNLLLDLLDPTCCPAIQSSTLLALVTTLLATPANTRAFETLDGLLTVTSLFKSRGTSREVKMKVVEFLYFYLMPETPVSNGAGGGLHRSPSKRKGSGEREGRQAGTKTTEEKQGLLGRHLSNVEDLVEDLREKMFLLRSADEGGEHVFQFYEISQLPLQLQDDPVKQFQSDIEQQLVHSNKQGREQERARRQ</sequence>
<comment type="caution">
    <text evidence="2">The sequence shown here is derived from an EMBL/GenBank/DDBJ whole genome shotgun (WGS) entry which is preliminary data.</text>
</comment>
<dbReference type="InterPro" id="IPR012535">
    <property type="entry name" value="Cell_div_Cdc14"/>
</dbReference>
<evidence type="ECO:0000313" key="2">
    <source>
        <dbReference type="EMBL" id="KAF6221255.1"/>
    </source>
</evidence>
<dbReference type="PANTHER" id="PTHR34065:SF1">
    <property type="entry name" value="CELL DIVISION CONTROL PROTEIN 14"/>
    <property type="match status" value="1"/>
</dbReference>
<reference evidence="2 3" key="1">
    <citation type="journal article" date="2020" name="Genomics">
        <title>Complete, high-quality genomes from long-read metagenomic sequencing of two wolf lichen thalli reveals enigmatic genome architecture.</title>
        <authorList>
            <person name="McKenzie S.K."/>
            <person name="Walston R.F."/>
            <person name="Allen J.L."/>
        </authorList>
    </citation>
    <scope>NUCLEOTIDE SEQUENCE [LARGE SCALE GENOMIC DNA]</scope>
    <source>
        <strain evidence="2">WasteWater1</strain>
    </source>
</reference>
<evidence type="ECO:0000313" key="3">
    <source>
        <dbReference type="Proteomes" id="UP000593566"/>
    </source>
</evidence>
<accession>A0A8H6FAH8</accession>
<feature type="compositionally biased region" description="Basic and acidic residues" evidence="1">
    <location>
        <begin position="282"/>
        <end position="300"/>
    </location>
</feature>
<gene>
    <name evidence="2" type="ORF">HO133_002110</name>
</gene>
<keyword evidence="3" id="KW-1185">Reference proteome</keyword>
<dbReference type="AlphaFoldDB" id="A0A8H6FAH8"/>
<dbReference type="Proteomes" id="UP000593566">
    <property type="component" value="Unassembled WGS sequence"/>
</dbReference>
<organism evidence="2 3">
    <name type="scientific">Letharia lupina</name>
    <dbReference type="NCBI Taxonomy" id="560253"/>
    <lineage>
        <taxon>Eukaryota</taxon>
        <taxon>Fungi</taxon>
        <taxon>Dikarya</taxon>
        <taxon>Ascomycota</taxon>
        <taxon>Pezizomycotina</taxon>
        <taxon>Lecanoromycetes</taxon>
        <taxon>OSLEUM clade</taxon>
        <taxon>Lecanoromycetidae</taxon>
        <taxon>Lecanorales</taxon>
        <taxon>Lecanorineae</taxon>
        <taxon>Parmeliaceae</taxon>
        <taxon>Letharia</taxon>
    </lineage>
</organism>